<feature type="transmembrane region" description="Helical" evidence="1">
    <location>
        <begin position="12"/>
        <end position="33"/>
    </location>
</feature>
<dbReference type="AlphaFoldDB" id="A0A2S2PW98"/>
<name>A0A2S2PW98_9HEMI</name>
<keyword evidence="1" id="KW-0812">Transmembrane</keyword>
<evidence type="ECO:0000313" key="2">
    <source>
        <dbReference type="EMBL" id="MBY69817.1"/>
    </source>
</evidence>
<accession>A0A2S2PW98</accession>
<organism evidence="2">
    <name type="scientific">Sipha flava</name>
    <name type="common">yellow sugarcane aphid</name>
    <dbReference type="NCBI Taxonomy" id="143950"/>
    <lineage>
        <taxon>Eukaryota</taxon>
        <taxon>Metazoa</taxon>
        <taxon>Ecdysozoa</taxon>
        <taxon>Arthropoda</taxon>
        <taxon>Hexapoda</taxon>
        <taxon>Insecta</taxon>
        <taxon>Pterygota</taxon>
        <taxon>Neoptera</taxon>
        <taxon>Paraneoptera</taxon>
        <taxon>Hemiptera</taxon>
        <taxon>Sternorrhyncha</taxon>
        <taxon>Aphidomorpha</taxon>
        <taxon>Aphidoidea</taxon>
        <taxon>Aphididae</taxon>
        <taxon>Sipha</taxon>
    </lineage>
</organism>
<dbReference type="EMBL" id="GGMS01000614">
    <property type="protein sequence ID" value="MBY69817.1"/>
    <property type="molecule type" value="Transcribed_RNA"/>
</dbReference>
<keyword evidence="1" id="KW-0472">Membrane</keyword>
<sequence>MSNVPTRTCGCTQLYTSICIMISAAAIIVYRALMEHISIPTEYYCLRIPFDTYGYYFRSPFLRKEILVSYNPVRVRHVFSSGCPVFREFDTTTNDVRALRPNKPEIRLCEKKNLTPPGIRCKKK</sequence>
<keyword evidence="1" id="KW-1133">Transmembrane helix</keyword>
<gene>
    <name evidence="2" type="ORF">g.30223</name>
</gene>
<protein>
    <submittedName>
        <fullName evidence="2">Uncharacterized protein</fullName>
    </submittedName>
</protein>
<reference evidence="2" key="1">
    <citation type="submission" date="2018-04" db="EMBL/GenBank/DDBJ databases">
        <title>Transcriptome assembly of Sipha flava.</title>
        <authorList>
            <person name="Scully E.D."/>
            <person name="Geib S.M."/>
            <person name="Palmer N.A."/>
            <person name="Koch K."/>
            <person name="Bradshaw J."/>
            <person name="Heng-Moss T."/>
            <person name="Sarath G."/>
        </authorList>
    </citation>
    <scope>NUCLEOTIDE SEQUENCE</scope>
</reference>
<evidence type="ECO:0000256" key="1">
    <source>
        <dbReference type="SAM" id="Phobius"/>
    </source>
</evidence>
<proteinExistence type="predicted"/>